<dbReference type="InParanoid" id="A0A0G4FIA6"/>
<organism evidence="2 3">
    <name type="scientific">Vitrella brassicaformis (strain CCMP3155)</name>
    <dbReference type="NCBI Taxonomy" id="1169540"/>
    <lineage>
        <taxon>Eukaryota</taxon>
        <taxon>Sar</taxon>
        <taxon>Alveolata</taxon>
        <taxon>Colpodellida</taxon>
        <taxon>Vitrellaceae</taxon>
        <taxon>Vitrella</taxon>
    </lineage>
</organism>
<feature type="compositionally biased region" description="Polar residues" evidence="1">
    <location>
        <begin position="67"/>
        <end position="76"/>
    </location>
</feature>
<protein>
    <submittedName>
        <fullName evidence="2">Uncharacterized protein</fullName>
    </submittedName>
</protein>
<dbReference type="OrthoDB" id="354357at2759"/>
<keyword evidence="3" id="KW-1185">Reference proteome</keyword>
<proteinExistence type="predicted"/>
<gene>
    <name evidence="2" type="ORF">Vbra_9221</name>
</gene>
<dbReference type="VEuPathDB" id="CryptoDB:Vbra_9221"/>
<dbReference type="OMA" id="ACCACEQ"/>
<evidence type="ECO:0000313" key="3">
    <source>
        <dbReference type="Proteomes" id="UP000041254"/>
    </source>
</evidence>
<feature type="region of interest" description="Disordered" evidence="1">
    <location>
        <begin position="31"/>
        <end position="83"/>
    </location>
</feature>
<sequence length="230" mass="25147">MFAACCACEQPGKGEAVTQISFDQHDHGKAYASAFSEDEPEVLSSATPRVEGTGASGNDKREDASRNDVSQTSGAYLTQEEKQREKDRLQMMVKAFARAAVVGVKCHFVKEPDTLQGAGQVVEATYYLTESLKHMIITGPDATRNIPLTTISDVVFFEESKVTSNACFRVLTREEKSRAIDIEYDSGEGSMTHLVLLTNEGGEDRENVITSLKILRLYSLAGTPKTTPRA</sequence>
<dbReference type="AlphaFoldDB" id="A0A0G4FIA6"/>
<evidence type="ECO:0000313" key="2">
    <source>
        <dbReference type="EMBL" id="CEM13209.1"/>
    </source>
</evidence>
<accession>A0A0G4FIA6</accession>
<dbReference type="PhylomeDB" id="A0A0G4FIA6"/>
<dbReference type="Proteomes" id="UP000041254">
    <property type="component" value="Unassembled WGS sequence"/>
</dbReference>
<reference evidence="2 3" key="1">
    <citation type="submission" date="2014-11" db="EMBL/GenBank/DDBJ databases">
        <authorList>
            <person name="Zhu J."/>
            <person name="Qi W."/>
            <person name="Song R."/>
        </authorList>
    </citation>
    <scope>NUCLEOTIDE SEQUENCE [LARGE SCALE GENOMIC DNA]</scope>
</reference>
<name>A0A0G4FIA6_VITBC</name>
<evidence type="ECO:0000256" key="1">
    <source>
        <dbReference type="SAM" id="MobiDB-lite"/>
    </source>
</evidence>
<dbReference type="EMBL" id="CDMY01000446">
    <property type="protein sequence ID" value="CEM13209.1"/>
    <property type="molecule type" value="Genomic_DNA"/>
</dbReference>